<dbReference type="InterPro" id="IPR020472">
    <property type="entry name" value="WD40_PAC1"/>
</dbReference>
<dbReference type="Pfam" id="PF00400">
    <property type="entry name" value="WD40"/>
    <property type="match status" value="4"/>
</dbReference>
<dbReference type="InterPro" id="IPR036322">
    <property type="entry name" value="WD40_repeat_dom_sf"/>
</dbReference>
<dbReference type="GO" id="GO:0043161">
    <property type="term" value="P:proteasome-mediated ubiquitin-dependent protein catabolic process"/>
    <property type="evidence" value="ECO:0007669"/>
    <property type="project" value="TreeGrafter"/>
</dbReference>
<evidence type="ECO:0000256" key="4">
    <source>
        <dbReference type="SAM" id="MobiDB-lite"/>
    </source>
</evidence>
<organism evidence="5 6">
    <name type="scientific">Tuber magnatum</name>
    <name type="common">white Piedmont truffle</name>
    <dbReference type="NCBI Taxonomy" id="42249"/>
    <lineage>
        <taxon>Eukaryota</taxon>
        <taxon>Fungi</taxon>
        <taxon>Dikarya</taxon>
        <taxon>Ascomycota</taxon>
        <taxon>Pezizomycotina</taxon>
        <taxon>Pezizomycetes</taxon>
        <taxon>Pezizales</taxon>
        <taxon>Tuberaceae</taxon>
        <taxon>Tuber</taxon>
    </lineage>
</organism>
<dbReference type="PROSITE" id="PS50082">
    <property type="entry name" value="WD_REPEATS_2"/>
    <property type="match status" value="2"/>
</dbReference>
<keyword evidence="1 3" id="KW-0853">WD repeat</keyword>
<feature type="region of interest" description="Disordered" evidence="4">
    <location>
        <begin position="60"/>
        <end position="122"/>
    </location>
</feature>
<dbReference type="Proteomes" id="UP000246991">
    <property type="component" value="Unassembled WGS sequence"/>
</dbReference>
<dbReference type="SMART" id="SM00320">
    <property type="entry name" value="WD40"/>
    <property type="match status" value="6"/>
</dbReference>
<comment type="caution">
    <text evidence="5">The sequence shown here is derived from an EMBL/GenBank/DDBJ whole genome shotgun (WGS) entry which is preliminary data.</text>
</comment>
<feature type="repeat" description="WD" evidence="3">
    <location>
        <begin position="310"/>
        <end position="344"/>
    </location>
</feature>
<dbReference type="STRING" id="42249.A0A317SH40"/>
<gene>
    <name evidence="5" type="ORF">C7212DRAFT_359924</name>
</gene>
<evidence type="ECO:0000313" key="5">
    <source>
        <dbReference type="EMBL" id="PWW72716.1"/>
    </source>
</evidence>
<sequence length="595" mass="65991">MDHQPSRPHPESEEGSFSLFKFDRGEEDFIGGTALEQARQLTYILTGHSPMRIGQLISASGAGGSFPRCQQRRASLGSGEDVDPVPNPEGRRLMKSGEFGSDDFTKRPSWGSKGDSTGARKESIPSASLSKLLLQRELGCYTGGREGRLNQLVAQSMVPSTNADFIVHYDARSYSGQFSEDGNFFYSCSQDYRVRMYDTSNPYQWKYYKTVDYIGGRWTITDATLSPDNRHLAYSSITTRVCLASTAPEDDGVHSLDFSNSRNYNRNAMDPRCGIWSVRFSGDGREIVAGANDDCLYVYDVETRTPVLRLKGHKADVNAVCYGDRASPHIVYSGSDDATVKVWDRRSMADGREVGVFVGHTEGLTYVDSKGDGRYVLSNGKDQTMKLWDIRKMMDKKEFDSMPPGNYGTGFDYRRDWYTEPPTKHPYDCSLVTYRGHSVLKTLIRCHFSPPTSTGSRYVYTGSADGKAKIYNIDATEVATIDVHAATIDSWPKDPDLMRSSYHHWSGSTTAWRTCVRDVSWHPSAPALAATSWNSFGLSTGAVTLHSWNGSGGKPKIYNARLQAGLSENDAGEHSEEDEQEGGHAETESEGSEGY</sequence>
<protein>
    <submittedName>
        <fullName evidence="5">WD40 repeat-like protein</fullName>
    </submittedName>
</protein>
<name>A0A317SH40_9PEZI</name>
<proteinExistence type="predicted"/>
<evidence type="ECO:0000256" key="1">
    <source>
        <dbReference type="ARBA" id="ARBA00022574"/>
    </source>
</evidence>
<evidence type="ECO:0000256" key="2">
    <source>
        <dbReference type="ARBA" id="ARBA00022737"/>
    </source>
</evidence>
<dbReference type="SUPFAM" id="SSF50978">
    <property type="entry name" value="WD40 repeat-like"/>
    <property type="match status" value="1"/>
</dbReference>
<dbReference type="PRINTS" id="PR00320">
    <property type="entry name" value="GPROTEINBRPT"/>
</dbReference>
<evidence type="ECO:0000313" key="6">
    <source>
        <dbReference type="Proteomes" id="UP000246991"/>
    </source>
</evidence>
<dbReference type="FunFam" id="2.130.10.10:FF:000557">
    <property type="entry name" value="WD repeat protein"/>
    <property type="match status" value="1"/>
</dbReference>
<dbReference type="PANTHER" id="PTHR19847">
    <property type="entry name" value="DDB1- AND CUL4-ASSOCIATED FACTOR 11"/>
    <property type="match status" value="1"/>
</dbReference>
<dbReference type="Gene3D" id="2.130.10.10">
    <property type="entry name" value="YVTN repeat-like/Quinoprotein amine dehydrogenase"/>
    <property type="match status" value="2"/>
</dbReference>
<dbReference type="AlphaFoldDB" id="A0A317SH40"/>
<dbReference type="InterPro" id="IPR015943">
    <property type="entry name" value="WD40/YVTN_repeat-like_dom_sf"/>
</dbReference>
<accession>A0A317SH40</accession>
<dbReference type="EMBL" id="PYWC01000095">
    <property type="protein sequence ID" value="PWW72716.1"/>
    <property type="molecule type" value="Genomic_DNA"/>
</dbReference>
<dbReference type="InterPro" id="IPR051859">
    <property type="entry name" value="DCAF"/>
</dbReference>
<dbReference type="InterPro" id="IPR001680">
    <property type="entry name" value="WD40_rpt"/>
</dbReference>
<feature type="repeat" description="WD" evidence="3">
    <location>
        <begin position="357"/>
        <end position="391"/>
    </location>
</feature>
<dbReference type="PANTHER" id="PTHR19847:SF7">
    <property type="entry name" value="DDB1- AND CUL4-ASSOCIATED FACTOR 11"/>
    <property type="match status" value="1"/>
</dbReference>
<keyword evidence="2" id="KW-0677">Repeat</keyword>
<dbReference type="PROSITE" id="PS50294">
    <property type="entry name" value="WD_REPEATS_REGION"/>
    <property type="match status" value="2"/>
</dbReference>
<feature type="region of interest" description="Disordered" evidence="4">
    <location>
        <begin position="559"/>
        <end position="595"/>
    </location>
</feature>
<keyword evidence="6" id="KW-1185">Reference proteome</keyword>
<evidence type="ECO:0000256" key="3">
    <source>
        <dbReference type="PROSITE-ProRule" id="PRU00221"/>
    </source>
</evidence>
<dbReference type="OrthoDB" id="63070at2759"/>
<reference evidence="5 6" key="1">
    <citation type="submission" date="2018-03" db="EMBL/GenBank/DDBJ databases">
        <title>Genomes of Pezizomycetes fungi and the evolution of truffles.</title>
        <authorList>
            <person name="Murat C."/>
            <person name="Payen T."/>
            <person name="Noel B."/>
            <person name="Kuo A."/>
            <person name="Martin F.M."/>
        </authorList>
    </citation>
    <scope>NUCLEOTIDE SEQUENCE [LARGE SCALE GENOMIC DNA]</scope>
    <source>
        <strain evidence="5">091103-1</strain>
    </source>
</reference>
<dbReference type="GO" id="GO:0080008">
    <property type="term" value="C:Cul4-RING E3 ubiquitin ligase complex"/>
    <property type="evidence" value="ECO:0007669"/>
    <property type="project" value="TreeGrafter"/>
</dbReference>